<protein>
    <submittedName>
        <fullName evidence="1">Uncharacterized protein</fullName>
    </submittedName>
</protein>
<dbReference type="RefSeq" id="WP_239276177.1">
    <property type="nucleotide sequence ID" value="NZ_JAROCE010000001.1"/>
</dbReference>
<organism evidence="1 2">
    <name type="scientific">Microbacterium mcarthurae</name>
    <dbReference type="NCBI Taxonomy" id="3035918"/>
    <lineage>
        <taxon>Bacteria</taxon>
        <taxon>Bacillati</taxon>
        <taxon>Actinomycetota</taxon>
        <taxon>Actinomycetes</taxon>
        <taxon>Micrococcales</taxon>
        <taxon>Microbacteriaceae</taxon>
        <taxon>Microbacterium</taxon>
    </lineage>
</organism>
<evidence type="ECO:0000313" key="1">
    <source>
        <dbReference type="EMBL" id="MFM2719227.1"/>
    </source>
</evidence>
<name>A0ABW9GC27_9MICO</name>
<comment type="caution">
    <text evidence="1">The sequence shown here is derived from an EMBL/GenBank/DDBJ whole genome shotgun (WGS) entry which is preliminary data.</text>
</comment>
<dbReference type="Proteomes" id="UP001630303">
    <property type="component" value="Unassembled WGS sequence"/>
</dbReference>
<reference evidence="1 2" key="1">
    <citation type="submission" date="2023-03" db="EMBL/GenBank/DDBJ databases">
        <title>MT1 and MT2 Draft Genomes of Novel Species.</title>
        <authorList>
            <person name="Venkateswaran K."/>
        </authorList>
    </citation>
    <scope>NUCLEOTIDE SEQUENCE [LARGE SCALE GENOMIC DNA]</scope>
    <source>
        <strain evidence="1 2">IF8SW-P5</strain>
    </source>
</reference>
<proteinExistence type="predicted"/>
<evidence type="ECO:0000313" key="2">
    <source>
        <dbReference type="Proteomes" id="UP001630303"/>
    </source>
</evidence>
<accession>A0ABW9GC27</accession>
<keyword evidence="2" id="KW-1185">Reference proteome</keyword>
<dbReference type="EMBL" id="JAROCE010000001">
    <property type="protein sequence ID" value="MFM2719227.1"/>
    <property type="molecule type" value="Genomic_DNA"/>
</dbReference>
<gene>
    <name evidence="1" type="ORF">P5G46_01755</name>
</gene>
<sequence length="124" mass="12988">MRIDSLEPGEVFVFGSNASGAHGGGAARFALDRFGAVWGQAEGLQGQSYGIDTMSGLAVFEEQARRFVAFAAEHPELRFLVTEVGCGIAGYRPLQVAAFFAGAGENVVLPESFQAVLSETGGTE</sequence>